<dbReference type="Proteomes" id="UP000555448">
    <property type="component" value="Unassembled WGS sequence"/>
</dbReference>
<name>A0A7W7NVE1_9SPHN</name>
<proteinExistence type="predicted"/>
<protein>
    <recommendedName>
        <fullName evidence="3">GNAT family N-acetyltransferase</fullName>
    </recommendedName>
</protein>
<keyword evidence="2" id="KW-1185">Reference proteome</keyword>
<organism evidence="1 2">
    <name type="scientific">Novosphingobium chloroacetimidivorans</name>
    <dbReference type="NCBI Taxonomy" id="1428314"/>
    <lineage>
        <taxon>Bacteria</taxon>
        <taxon>Pseudomonadati</taxon>
        <taxon>Pseudomonadota</taxon>
        <taxon>Alphaproteobacteria</taxon>
        <taxon>Sphingomonadales</taxon>
        <taxon>Sphingomonadaceae</taxon>
        <taxon>Novosphingobium</taxon>
    </lineage>
</organism>
<dbReference type="RefSeq" id="WP_246381085.1">
    <property type="nucleotide sequence ID" value="NZ_JACHLR010000001.1"/>
</dbReference>
<dbReference type="InterPro" id="IPR053780">
    <property type="entry name" value="Gp66-like"/>
</dbReference>
<reference evidence="1 2" key="1">
    <citation type="submission" date="2020-08" db="EMBL/GenBank/DDBJ databases">
        <title>Functional genomics of gut bacteria from endangered species of beetles.</title>
        <authorList>
            <person name="Carlos-Shanley C."/>
        </authorList>
    </citation>
    <scope>NUCLEOTIDE SEQUENCE [LARGE SCALE GENOMIC DNA]</scope>
    <source>
        <strain evidence="1 2">S00245</strain>
    </source>
</reference>
<gene>
    <name evidence="1" type="ORF">HNO88_000329</name>
</gene>
<comment type="caution">
    <text evidence="1">The sequence shown here is derived from an EMBL/GenBank/DDBJ whole genome shotgun (WGS) entry which is preliminary data.</text>
</comment>
<evidence type="ECO:0008006" key="3">
    <source>
        <dbReference type="Google" id="ProtNLM"/>
    </source>
</evidence>
<sequence>MTPETAEFCGSQHAQDALFTHCSTHGDGTRSGTPRKLTIEPLPFDEAAAFVREHHRHHTPPQGHKFSIAAYAGEEMVGVVIVGRPVARRRDDGATLEVTRLCTTGHPNACSFLYGAAARATFALGYRRIGTYILKREPGTSLVAAGWKMIAETPGKSWSVPSRARADKHPIEPKLLFERTAA</sequence>
<dbReference type="AlphaFoldDB" id="A0A7W7NVE1"/>
<accession>A0A7W7NVE1</accession>
<evidence type="ECO:0000313" key="1">
    <source>
        <dbReference type="EMBL" id="MBB4857032.1"/>
    </source>
</evidence>
<dbReference type="EMBL" id="JACHLR010000001">
    <property type="protein sequence ID" value="MBB4857032.1"/>
    <property type="molecule type" value="Genomic_DNA"/>
</dbReference>
<evidence type="ECO:0000313" key="2">
    <source>
        <dbReference type="Proteomes" id="UP000555448"/>
    </source>
</evidence>
<dbReference type="NCBIfam" id="NF045478">
    <property type="entry name" value="XF1762_fam"/>
    <property type="match status" value="1"/>
</dbReference>